<dbReference type="Proteomes" id="UP001597053">
    <property type="component" value="Unassembled WGS sequence"/>
</dbReference>
<evidence type="ECO:0000313" key="1">
    <source>
        <dbReference type="EMBL" id="MFD0786173.1"/>
    </source>
</evidence>
<gene>
    <name evidence="1" type="ORF">ACFQZ8_19925</name>
</gene>
<evidence type="ECO:0000313" key="2">
    <source>
        <dbReference type="Proteomes" id="UP001597053"/>
    </source>
</evidence>
<name>A0ABW3A5I7_9ACTN</name>
<accession>A0ABW3A5I7</accession>
<proteinExistence type="predicted"/>
<sequence length="465" mass="50823">PTSPVAATDPVAATYHALLLAHTRWSEQQWDPALNAYRLADFRFAVVLGNAVLLTAPGYDAAAAGVDRDTLHSRTVATIRRYAATNRLAGGTEWGQRLFWDSTFELYFLLAARLLWADLDEATRTNVDRIARGQAAYASDLGTGDDPLSGDWTPNGLTGGWIGDTKLEEMGVYAQAIAPGLAWAADDDRAAGWRERFLTWTINATGLPPADRASQAVVDGRTVAQWNTAHNIHDSFLVENHGSFGPHYQEELWRTAGRTAAHFLTAGQPLPEVLTRQPNGAELWRTMRLMASDAGEPFMPMVADRYHLYGRDVLPLAFLAQVQGDRHAARAEADLADRLMPYLNYPPEDRLTKFSGEPKYEPEARAEVAISYLFHAWRAANGGVVQPVDSTTFFTAAAGTRDFGEQAGLTAQQTATAFAAAVSKTGFVSFLWAPAHDNWLFDTRAASLLPRQSAPVLGRTSAAYT</sequence>
<comment type="caution">
    <text evidence="1">The sequence shown here is derived from an EMBL/GenBank/DDBJ whole genome shotgun (WGS) entry which is preliminary data.</text>
</comment>
<keyword evidence="2" id="KW-1185">Reference proteome</keyword>
<reference evidence="2" key="1">
    <citation type="journal article" date="2019" name="Int. J. Syst. Evol. Microbiol.">
        <title>The Global Catalogue of Microorganisms (GCM) 10K type strain sequencing project: providing services to taxonomists for standard genome sequencing and annotation.</title>
        <authorList>
            <consortium name="The Broad Institute Genomics Platform"/>
            <consortium name="The Broad Institute Genome Sequencing Center for Infectious Disease"/>
            <person name="Wu L."/>
            <person name="Ma J."/>
        </authorList>
    </citation>
    <scope>NUCLEOTIDE SEQUENCE [LARGE SCALE GENOMIC DNA]</scope>
    <source>
        <strain evidence="2">JCM 32148</strain>
    </source>
</reference>
<organism evidence="1 2">
    <name type="scientific">Micromonospora azadirachtae</name>
    <dbReference type="NCBI Taxonomy" id="1970735"/>
    <lineage>
        <taxon>Bacteria</taxon>
        <taxon>Bacillati</taxon>
        <taxon>Actinomycetota</taxon>
        <taxon>Actinomycetes</taxon>
        <taxon>Micromonosporales</taxon>
        <taxon>Micromonosporaceae</taxon>
        <taxon>Micromonospora</taxon>
    </lineage>
</organism>
<protein>
    <submittedName>
        <fullName evidence="1">Uncharacterized protein</fullName>
    </submittedName>
</protein>
<feature type="non-terminal residue" evidence="1">
    <location>
        <position position="1"/>
    </location>
</feature>
<feature type="non-terminal residue" evidence="1">
    <location>
        <position position="465"/>
    </location>
</feature>
<dbReference type="EMBL" id="JBHTHM010001194">
    <property type="protein sequence ID" value="MFD0786173.1"/>
    <property type="molecule type" value="Genomic_DNA"/>
</dbReference>